<organism evidence="1 2">
    <name type="scientific">Rangifer tarandus platyrhynchus</name>
    <name type="common">Svalbard reindeer</name>
    <dbReference type="NCBI Taxonomy" id="3082113"/>
    <lineage>
        <taxon>Eukaryota</taxon>
        <taxon>Metazoa</taxon>
        <taxon>Chordata</taxon>
        <taxon>Craniata</taxon>
        <taxon>Vertebrata</taxon>
        <taxon>Euteleostomi</taxon>
        <taxon>Mammalia</taxon>
        <taxon>Eutheria</taxon>
        <taxon>Laurasiatheria</taxon>
        <taxon>Artiodactyla</taxon>
        <taxon>Ruminantia</taxon>
        <taxon>Pecora</taxon>
        <taxon>Cervidae</taxon>
        <taxon>Odocoileinae</taxon>
        <taxon>Rangifer</taxon>
    </lineage>
</organism>
<evidence type="ECO:0000313" key="1">
    <source>
        <dbReference type="EMBL" id="CAI9696653.1"/>
    </source>
</evidence>
<reference evidence="1" key="1">
    <citation type="submission" date="2023-05" db="EMBL/GenBank/DDBJ databases">
        <authorList>
            <consortium name="ELIXIR-Norway"/>
        </authorList>
    </citation>
    <scope>NUCLEOTIDE SEQUENCE</scope>
</reference>
<sequence length="134" mass="14227">MREGKRSREVYMVLLREPSACACLQLLGPGGTGRPVEVARDATCILLLLPPQTQDGAEGGSPLLQVSFTPLGSGPVCPSVRPPPGSRATPHGNIRHLARLQGRTGPFISTAPFPGCRREPDSNVIAQRTSVHVE</sequence>
<gene>
    <name evidence="1" type="ORF">MRATA1EN3_LOCUS7866</name>
</gene>
<evidence type="ECO:0000313" key="2">
    <source>
        <dbReference type="Proteomes" id="UP001162501"/>
    </source>
</evidence>
<dbReference type="EMBL" id="OX596100">
    <property type="protein sequence ID" value="CAI9696653.1"/>
    <property type="molecule type" value="Genomic_DNA"/>
</dbReference>
<accession>A0ACB0E7N9</accession>
<proteinExistence type="predicted"/>
<dbReference type="Proteomes" id="UP001162501">
    <property type="component" value="Chromosome 16"/>
</dbReference>
<protein>
    <submittedName>
        <fullName evidence="1">Uncharacterized protein</fullName>
    </submittedName>
</protein>
<name>A0ACB0E7N9_RANTA</name>